<dbReference type="PANTHER" id="PTHR21294">
    <property type="entry name" value="ELECTRON TRANSFER FLAVOPROTEIN BETA-SUBUNIT"/>
    <property type="match status" value="1"/>
</dbReference>
<dbReference type="SMART" id="SM00893">
    <property type="entry name" value="ETF"/>
    <property type="match status" value="1"/>
</dbReference>
<feature type="domain" description="Electron transfer flavoprotein alpha/beta-subunit N-terminal" evidence="4">
    <location>
        <begin position="22"/>
        <end position="202"/>
    </location>
</feature>
<keyword evidence="3" id="KW-0249">Electron transport</keyword>
<evidence type="ECO:0000256" key="2">
    <source>
        <dbReference type="ARBA" id="ARBA00022448"/>
    </source>
</evidence>
<name>A0ABU3TQM8_9BACT</name>
<evidence type="ECO:0000313" key="6">
    <source>
        <dbReference type="Proteomes" id="UP001249959"/>
    </source>
</evidence>
<dbReference type="Proteomes" id="UP001249959">
    <property type="component" value="Unassembled WGS sequence"/>
</dbReference>
<dbReference type="InterPro" id="IPR014730">
    <property type="entry name" value="ETF_a/b_N"/>
</dbReference>
<proteinExistence type="inferred from homology"/>
<protein>
    <submittedName>
        <fullName evidence="5">Electron transfer flavoprotein subunit beta/FixA family protein</fullName>
    </submittedName>
</protein>
<evidence type="ECO:0000259" key="4">
    <source>
        <dbReference type="SMART" id="SM00893"/>
    </source>
</evidence>
<dbReference type="Pfam" id="PF01012">
    <property type="entry name" value="ETF"/>
    <property type="match status" value="1"/>
</dbReference>
<dbReference type="RefSeq" id="WP_315575586.1">
    <property type="nucleotide sequence ID" value="NZ_JARDXH010000002.1"/>
</dbReference>
<comment type="caution">
    <text evidence="5">The sequence shown here is derived from an EMBL/GenBank/DDBJ whole genome shotgun (WGS) entry which is preliminary data.</text>
</comment>
<comment type="similarity">
    <text evidence="1">Belongs to the ETF beta-subunit/FixA family.</text>
</comment>
<evidence type="ECO:0000256" key="1">
    <source>
        <dbReference type="ARBA" id="ARBA00007557"/>
    </source>
</evidence>
<evidence type="ECO:0000256" key="3">
    <source>
        <dbReference type="ARBA" id="ARBA00022982"/>
    </source>
</evidence>
<keyword evidence="2" id="KW-0813">Transport</keyword>
<dbReference type="SUPFAM" id="SSF52402">
    <property type="entry name" value="Adenine nucleotide alpha hydrolases-like"/>
    <property type="match status" value="1"/>
</dbReference>
<accession>A0ABU3TQM8</accession>
<gene>
    <name evidence="5" type="ORF">PQG45_03920</name>
</gene>
<keyword evidence="6" id="KW-1185">Reference proteome</keyword>
<dbReference type="PANTHER" id="PTHR21294:SF8">
    <property type="entry name" value="ELECTRON TRANSFER FLAVOPROTEIN SUBUNIT BETA"/>
    <property type="match status" value="1"/>
</dbReference>
<dbReference type="EMBL" id="JAVNWW010000001">
    <property type="protein sequence ID" value="MDU0808181.1"/>
    <property type="molecule type" value="Genomic_DNA"/>
</dbReference>
<dbReference type="InterPro" id="IPR014729">
    <property type="entry name" value="Rossmann-like_a/b/a_fold"/>
</dbReference>
<sequence length="244" mass="26870">MKILVCISAVPDTTSKISLSSNNFVNMDGLTFITGPYEDYALSRAIELKEANPDSIEITIFHVGLDDAEPIIRKCLALGADSAVRVHVKANDSLQVAHEIAAFVQENPVDLILMGKESIDYNAGLVHLYTANILGWNHYSPVMNLAVENDSCLLKVESSVGSVQLSSSLPLVLGCQEPIAEWKIPSMRGIMAARTKPIVVRQAIAASSFTYERDEVNEQNRKGILFQRENLTELIDIIKKEVRS</sequence>
<dbReference type="PIRSF" id="PIRSF000090">
    <property type="entry name" value="Beta-ETF"/>
    <property type="match status" value="1"/>
</dbReference>
<dbReference type="InterPro" id="IPR012255">
    <property type="entry name" value="ETF_b"/>
</dbReference>
<organism evidence="5 6">
    <name type="scientific">Aquirufa regiilacus</name>
    <dbReference type="NCBI Taxonomy" id="3024868"/>
    <lineage>
        <taxon>Bacteria</taxon>
        <taxon>Pseudomonadati</taxon>
        <taxon>Bacteroidota</taxon>
        <taxon>Cytophagia</taxon>
        <taxon>Cytophagales</taxon>
        <taxon>Flectobacillaceae</taxon>
        <taxon>Aquirufa</taxon>
    </lineage>
</organism>
<dbReference type="Gene3D" id="3.40.50.620">
    <property type="entry name" value="HUPs"/>
    <property type="match status" value="1"/>
</dbReference>
<evidence type="ECO:0000313" key="5">
    <source>
        <dbReference type="EMBL" id="MDU0808181.1"/>
    </source>
</evidence>
<reference evidence="5 6" key="1">
    <citation type="submission" date="2023-09" db="EMBL/GenBank/DDBJ databases">
        <title>Aquirufa genomes.</title>
        <authorList>
            <person name="Pitt A."/>
        </authorList>
    </citation>
    <scope>NUCLEOTIDE SEQUENCE [LARGE SCALE GENOMIC DNA]</scope>
    <source>
        <strain evidence="5 6">LEOWEIH-7C</strain>
    </source>
</reference>